<feature type="compositionally biased region" description="Basic residues" evidence="1">
    <location>
        <begin position="163"/>
        <end position="182"/>
    </location>
</feature>
<proteinExistence type="predicted"/>
<sequence length="182" mass="19933">MPEEGVEDQEEVPEEVGLKAKKTSKCKSDPDASDPGAGLKTKLKEKRAIPKASSSQLFLDENEGNEDFEMPTSQPEGKKSKKASKAARKSVDKTRTPEAASVGIETENKRRKVSQAPLKLQSEGDVEVGKRKRKKRSRAADDSESINQKQAGLTAELASEAKTRKKTRRTTAKKPRKSLKAA</sequence>
<dbReference type="AlphaFoldDB" id="A0A812YCL2"/>
<feature type="compositionally biased region" description="Basic residues" evidence="1">
    <location>
        <begin position="79"/>
        <end position="88"/>
    </location>
</feature>
<comment type="caution">
    <text evidence="2">The sequence shown here is derived from an EMBL/GenBank/DDBJ whole genome shotgun (WGS) entry which is preliminary data.</text>
</comment>
<feature type="region of interest" description="Disordered" evidence="1">
    <location>
        <begin position="1"/>
        <end position="182"/>
    </location>
</feature>
<gene>
    <name evidence="2" type="ORF">SPIL2461_LOCUS22637</name>
</gene>
<keyword evidence="3" id="KW-1185">Reference proteome</keyword>
<accession>A0A812YCL2</accession>
<evidence type="ECO:0000256" key="1">
    <source>
        <dbReference type="SAM" id="MobiDB-lite"/>
    </source>
</evidence>
<feature type="compositionally biased region" description="Acidic residues" evidence="1">
    <location>
        <begin position="60"/>
        <end position="69"/>
    </location>
</feature>
<feature type="compositionally biased region" description="Acidic residues" evidence="1">
    <location>
        <begin position="1"/>
        <end position="14"/>
    </location>
</feature>
<dbReference type="Proteomes" id="UP000649617">
    <property type="component" value="Unassembled WGS sequence"/>
</dbReference>
<reference evidence="2" key="1">
    <citation type="submission" date="2021-02" db="EMBL/GenBank/DDBJ databases">
        <authorList>
            <person name="Dougan E. K."/>
            <person name="Rhodes N."/>
            <person name="Thang M."/>
            <person name="Chan C."/>
        </authorList>
    </citation>
    <scope>NUCLEOTIDE SEQUENCE</scope>
</reference>
<evidence type="ECO:0000313" key="3">
    <source>
        <dbReference type="Proteomes" id="UP000649617"/>
    </source>
</evidence>
<organism evidence="2 3">
    <name type="scientific">Symbiodinium pilosum</name>
    <name type="common">Dinoflagellate</name>
    <dbReference type="NCBI Taxonomy" id="2952"/>
    <lineage>
        <taxon>Eukaryota</taxon>
        <taxon>Sar</taxon>
        <taxon>Alveolata</taxon>
        <taxon>Dinophyceae</taxon>
        <taxon>Suessiales</taxon>
        <taxon>Symbiodiniaceae</taxon>
        <taxon>Symbiodinium</taxon>
    </lineage>
</organism>
<dbReference type="EMBL" id="CAJNIZ010047526">
    <property type="protein sequence ID" value="CAE7769602.1"/>
    <property type="molecule type" value="Genomic_DNA"/>
</dbReference>
<name>A0A812YCL2_SYMPI</name>
<evidence type="ECO:0000313" key="2">
    <source>
        <dbReference type="EMBL" id="CAE7769602.1"/>
    </source>
</evidence>
<protein>
    <submittedName>
        <fullName evidence="2">Uncharacterized protein</fullName>
    </submittedName>
</protein>